<name>A0ABS0B2C1_9GAMM</name>
<organism evidence="3 4">
    <name type="scientific">Lysobacter niastensis</name>
    <dbReference type="NCBI Taxonomy" id="380629"/>
    <lineage>
        <taxon>Bacteria</taxon>
        <taxon>Pseudomonadati</taxon>
        <taxon>Pseudomonadota</taxon>
        <taxon>Gammaproteobacteria</taxon>
        <taxon>Lysobacterales</taxon>
        <taxon>Lysobacteraceae</taxon>
        <taxon>Lysobacter</taxon>
    </lineage>
</organism>
<feature type="region of interest" description="Disordered" evidence="1">
    <location>
        <begin position="44"/>
        <end position="67"/>
    </location>
</feature>
<proteinExistence type="predicted"/>
<keyword evidence="4" id="KW-1185">Reference proteome</keyword>
<protein>
    <submittedName>
        <fullName evidence="3">Uncharacterized protein</fullName>
    </submittedName>
</protein>
<evidence type="ECO:0000313" key="3">
    <source>
        <dbReference type="EMBL" id="MBF6022629.1"/>
    </source>
</evidence>
<evidence type="ECO:0000256" key="1">
    <source>
        <dbReference type="SAM" id="MobiDB-lite"/>
    </source>
</evidence>
<evidence type="ECO:0000256" key="2">
    <source>
        <dbReference type="SAM" id="Phobius"/>
    </source>
</evidence>
<dbReference type="RefSeq" id="WP_194929233.1">
    <property type="nucleotide sequence ID" value="NZ_JADLZT010000001.1"/>
</dbReference>
<sequence>MAHVLDRAIRTGRRADRIRQGVRRFLVVWLTVAALALMAHAIAPAQTGHAKPPENRLLQSSVGEPRR</sequence>
<keyword evidence="2" id="KW-1133">Transmembrane helix</keyword>
<comment type="caution">
    <text evidence="3">The sequence shown here is derived from an EMBL/GenBank/DDBJ whole genome shotgun (WGS) entry which is preliminary data.</text>
</comment>
<dbReference type="Proteomes" id="UP001429984">
    <property type="component" value="Unassembled WGS sequence"/>
</dbReference>
<keyword evidence="2" id="KW-0472">Membrane</keyword>
<dbReference type="EMBL" id="JADLZT010000001">
    <property type="protein sequence ID" value="MBF6022629.1"/>
    <property type="molecule type" value="Genomic_DNA"/>
</dbReference>
<reference evidence="3 4" key="1">
    <citation type="submission" date="2020-11" db="EMBL/GenBank/DDBJ databases">
        <title>Draft Genome Sequence and Secondary Metabolite Biosynthetic Potential of the Lysobacter niastensis Type strain DSM 18481.</title>
        <authorList>
            <person name="Turrini P."/>
            <person name="Artuso I."/>
            <person name="Tescari M."/>
            <person name="Lugli G.A."/>
            <person name="Frangipani E."/>
            <person name="Ventura M."/>
            <person name="Visca P."/>
        </authorList>
    </citation>
    <scope>NUCLEOTIDE SEQUENCE [LARGE SCALE GENOMIC DNA]</scope>
    <source>
        <strain evidence="3 4">DSM 18481</strain>
    </source>
</reference>
<accession>A0ABS0B2C1</accession>
<keyword evidence="2" id="KW-0812">Transmembrane</keyword>
<gene>
    <name evidence="3" type="ORF">IU514_01170</name>
</gene>
<evidence type="ECO:0000313" key="4">
    <source>
        <dbReference type="Proteomes" id="UP001429984"/>
    </source>
</evidence>
<feature type="compositionally biased region" description="Polar residues" evidence="1">
    <location>
        <begin position="57"/>
        <end position="67"/>
    </location>
</feature>
<feature type="transmembrane region" description="Helical" evidence="2">
    <location>
        <begin position="21"/>
        <end position="43"/>
    </location>
</feature>